<comment type="caution">
    <text evidence="1">The sequence shown here is derived from an EMBL/GenBank/DDBJ whole genome shotgun (WGS) entry which is preliminary data.</text>
</comment>
<sequence>MEIIPSNTANLHVSTNTVKGDFPKNTSQPIFCISPEVPKFRPYRVDGWRRAARLRNELPSAVAEQTLHRQLKGKGVHIFLRERVRVGDSPRVASGDLLYCRVIKVHTS</sequence>
<name>A0A4C1TFY2_EUMVA</name>
<proteinExistence type="predicted"/>
<evidence type="ECO:0000313" key="1">
    <source>
        <dbReference type="EMBL" id="GBP13054.1"/>
    </source>
</evidence>
<keyword evidence="2" id="KW-1185">Reference proteome</keyword>
<protein>
    <submittedName>
        <fullName evidence="1">Uncharacterized protein</fullName>
    </submittedName>
</protein>
<dbReference type="EMBL" id="BGZK01005212">
    <property type="protein sequence ID" value="GBP13054.1"/>
    <property type="molecule type" value="Genomic_DNA"/>
</dbReference>
<gene>
    <name evidence="1" type="ORF">EVAR_72299_1</name>
</gene>
<dbReference type="AlphaFoldDB" id="A0A4C1TFY2"/>
<evidence type="ECO:0000313" key="2">
    <source>
        <dbReference type="Proteomes" id="UP000299102"/>
    </source>
</evidence>
<reference evidence="1 2" key="1">
    <citation type="journal article" date="2019" name="Commun. Biol.">
        <title>The bagworm genome reveals a unique fibroin gene that provides high tensile strength.</title>
        <authorList>
            <person name="Kono N."/>
            <person name="Nakamura H."/>
            <person name="Ohtoshi R."/>
            <person name="Tomita M."/>
            <person name="Numata K."/>
            <person name="Arakawa K."/>
        </authorList>
    </citation>
    <scope>NUCLEOTIDE SEQUENCE [LARGE SCALE GENOMIC DNA]</scope>
</reference>
<organism evidence="1 2">
    <name type="scientific">Eumeta variegata</name>
    <name type="common">Bagworm moth</name>
    <name type="synonym">Eumeta japonica</name>
    <dbReference type="NCBI Taxonomy" id="151549"/>
    <lineage>
        <taxon>Eukaryota</taxon>
        <taxon>Metazoa</taxon>
        <taxon>Ecdysozoa</taxon>
        <taxon>Arthropoda</taxon>
        <taxon>Hexapoda</taxon>
        <taxon>Insecta</taxon>
        <taxon>Pterygota</taxon>
        <taxon>Neoptera</taxon>
        <taxon>Endopterygota</taxon>
        <taxon>Lepidoptera</taxon>
        <taxon>Glossata</taxon>
        <taxon>Ditrysia</taxon>
        <taxon>Tineoidea</taxon>
        <taxon>Psychidae</taxon>
        <taxon>Oiketicinae</taxon>
        <taxon>Eumeta</taxon>
    </lineage>
</organism>
<dbReference type="Proteomes" id="UP000299102">
    <property type="component" value="Unassembled WGS sequence"/>
</dbReference>
<accession>A0A4C1TFY2</accession>